<accession>A0A4Q5LC97</accession>
<proteinExistence type="predicted"/>
<keyword evidence="2" id="KW-1185">Reference proteome</keyword>
<gene>
    <name evidence="1" type="ORF">EWM57_08215</name>
</gene>
<dbReference type="Proteomes" id="UP000294155">
    <property type="component" value="Unassembled WGS sequence"/>
</dbReference>
<evidence type="ECO:0000313" key="1">
    <source>
        <dbReference type="EMBL" id="RYU80469.1"/>
    </source>
</evidence>
<organism evidence="1 2">
    <name type="scientific">Hymenobacter persicinus</name>
    <dbReference type="NCBI Taxonomy" id="2025506"/>
    <lineage>
        <taxon>Bacteria</taxon>
        <taxon>Pseudomonadati</taxon>
        <taxon>Bacteroidota</taxon>
        <taxon>Cytophagia</taxon>
        <taxon>Cytophagales</taxon>
        <taxon>Hymenobacteraceae</taxon>
        <taxon>Hymenobacter</taxon>
    </lineage>
</organism>
<sequence>MIFTVENRRFEILHATDMPARDGLAWELWEHTNQARTMLVEIFRHDDLKRIDFRTFDTLNIPYAALEAILYDFNTTGGKEFMNIPLDGA</sequence>
<name>A0A4Q5LC97_9BACT</name>
<dbReference type="OrthoDB" id="885574at2"/>
<dbReference type="EMBL" id="SEWE01000013">
    <property type="protein sequence ID" value="RYU80469.1"/>
    <property type="molecule type" value="Genomic_DNA"/>
</dbReference>
<reference evidence="1 2" key="1">
    <citation type="submission" date="2019-02" db="EMBL/GenBank/DDBJ databases">
        <title>Bacterial novel species isolated from soil.</title>
        <authorList>
            <person name="Jung H.-Y."/>
        </authorList>
    </citation>
    <scope>NUCLEOTIDE SEQUENCE [LARGE SCALE GENOMIC DNA]</scope>
    <source>
        <strain evidence="1 2">1-3-3-3</strain>
    </source>
</reference>
<dbReference type="RefSeq" id="WP_129920659.1">
    <property type="nucleotide sequence ID" value="NZ_SEWE01000013.1"/>
</dbReference>
<evidence type="ECO:0000313" key="2">
    <source>
        <dbReference type="Proteomes" id="UP000294155"/>
    </source>
</evidence>
<dbReference type="AlphaFoldDB" id="A0A4Q5LC97"/>
<comment type="caution">
    <text evidence="1">The sequence shown here is derived from an EMBL/GenBank/DDBJ whole genome shotgun (WGS) entry which is preliminary data.</text>
</comment>
<protein>
    <submittedName>
        <fullName evidence="1">Uncharacterized protein</fullName>
    </submittedName>
</protein>